<comment type="caution">
    <text evidence="1">The sequence shown here is derived from an EMBL/GenBank/DDBJ whole genome shotgun (WGS) entry which is preliminary data.</text>
</comment>
<keyword evidence="2" id="KW-1185">Reference proteome</keyword>
<gene>
    <name evidence="1" type="ORF">AAE3_LOCUS247</name>
</gene>
<protein>
    <submittedName>
        <fullName evidence="1">Uncharacterized protein</fullName>
    </submittedName>
</protein>
<dbReference type="Proteomes" id="UP000467700">
    <property type="component" value="Unassembled WGS sequence"/>
</dbReference>
<dbReference type="EMBL" id="CACVBS010000001">
    <property type="protein sequence ID" value="CAA7257489.1"/>
    <property type="molecule type" value="Genomic_DNA"/>
</dbReference>
<evidence type="ECO:0000313" key="2">
    <source>
        <dbReference type="Proteomes" id="UP000467700"/>
    </source>
</evidence>
<dbReference type="SUPFAM" id="SSF52047">
    <property type="entry name" value="RNI-like"/>
    <property type="match status" value="1"/>
</dbReference>
<name>A0A8S0WJ48_CYCAE</name>
<dbReference type="InterPro" id="IPR032675">
    <property type="entry name" value="LRR_dom_sf"/>
</dbReference>
<proteinExistence type="predicted"/>
<accession>A0A8S0WJ48</accession>
<dbReference type="OrthoDB" id="2631350at2759"/>
<dbReference type="AlphaFoldDB" id="A0A8S0WJ48"/>
<reference evidence="1 2" key="1">
    <citation type="submission" date="2020-01" db="EMBL/GenBank/DDBJ databases">
        <authorList>
            <person name="Gupta K D."/>
        </authorList>
    </citation>
    <scope>NUCLEOTIDE SEQUENCE [LARGE SCALE GENOMIC DNA]</scope>
</reference>
<dbReference type="Gene3D" id="3.80.10.10">
    <property type="entry name" value="Ribonuclease Inhibitor"/>
    <property type="match status" value="1"/>
</dbReference>
<organism evidence="1 2">
    <name type="scientific">Cyclocybe aegerita</name>
    <name type="common">Black poplar mushroom</name>
    <name type="synonym">Agrocybe aegerita</name>
    <dbReference type="NCBI Taxonomy" id="1973307"/>
    <lineage>
        <taxon>Eukaryota</taxon>
        <taxon>Fungi</taxon>
        <taxon>Dikarya</taxon>
        <taxon>Basidiomycota</taxon>
        <taxon>Agaricomycotina</taxon>
        <taxon>Agaricomycetes</taxon>
        <taxon>Agaricomycetidae</taxon>
        <taxon>Agaricales</taxon>
        <taxon>Agaricineae</taxon>
        <taxon>Bolbitiaceae</taxon>
        <taxon>Cyclocybe</taxon>
    </lineage>
</organism>
<evidence type="ECO:0000313" key="1">
    <source>
        <dbReference type="EMBL" id="CAA7257489.1"/>
    </source>
</evidence>
<sequence>MKGPCGELFKLLEYISTQSLKTMFLSFTASWTASSPREVVSCIQECGRLGASLRDLELTGISLRNDSSVLPEGALEPIKRCTMLRTYKFSAATICLKDDNIRQLCEEGNWRHLEVLELPRCVGGEAPSFLGLITLAEHCPELRRISLCIDLTLQDYESLQAQKALSRFATNLTHLSILKAAADGMISSNPNAVMLAIGVSEFLDHWFPKLIPDNIVAPTADQEWWRGVKTMMAKFRQFREIMSKAVN</sequence>